<reference evidence="5" key="1">
    <citation type="submission" date="2016-06" db="EMBL/GenBank/DDBJ databases">
        <authorList>
            <person name="Varghese N."/>
            <person name="Submissions Spin"/>
        </authorList>
    </citation>
    <scope>NUCLEOTIDE SEQUENCE [LARGE SCALE GENOMIC DNA]</scope>
    <source>
        <strain evidence="5">DSM 43816</strain>
    </source>
</reference>
<evidence type="ECO:0000256" key="2">
    <source>
        <dbReference type="ARBA" id="ARBA00030171"/>
    </source>
</evidence>
<evidence type="ECO:0000256" key="1">
    <source>
        <dbReference type="ARBA" id="ARBA00018879"/>
    </source>
</evidence>
<evidence type="ECO:0000313" key="4">
    <source>
        <dbReference type="EMBL" id="SCE67437.1"/>
    </source>
</evidence>
<dbReference type="GO" id="GO:0008800">
    <property type="term" value="F:beta-lactamase activity"/>
    <property type="evidence" value="ECO:0007669"/>
    <property type="project" value="InterPro"/>
</dbReference>
<evidence type="ECO:0000259" key="3">
    <source>
        <dbReference type="Pfam" id="PF13354"/>
    </source>
</evidence>
<keyword evidence="5" id="KW-1185">Reference proteome</keyword>
<dbReference type="PANTHER" id="PTHR35333">
    <property type="entry name" value="BETA-LACTAMASE"/>
    <property type="match status" value="1"/>
</dbReference>
<dbReference type="InterPro" id="IPR000871">
    <property type="entry name" value="Beta-lactam_class-A"/>
</dbReference>
<evidence type="ECO:0000313" key="5">
    <source>
        <dbReference type="Proteomes" id="UP000198253"/>
    </source>
</evidence>
<protein>
    <recommendedName>
        <fullName evidence="1">Beta-lactamase</fullName>
    </recommendedName>
    <alternativeName>
        <fullName evidence="2">Penicillinase</fullName>
    </alternativeName>
</protein>
<dbReference type="InterPro" id="IPR045155">
    <property type="entry name" value="Beta-lactam_cat"/>
</dbReference>
<dbReference type="Pfam" id="PF13354">
    <property type="entry name" value="Beta-lactamase2"/>
    <property type="match status" value="1"/>
</dbReference>
<feature type="domain" description="Beta-lactamase class A catalytic" evidence="3">
    <location>
        <begin position="99"/>
        <end position="295"/>
    </location>
</feature>
<proteinExistence type="predicted"/>
<dbReference type="PROSITE" id="PS51318">
    <property type="entry name" value="TAT"/>
    <property type="match status" value="1"/>
</dbReference>
<dbReference type="GO" id="GO:0030655">
    <property type="term" value="P:beta-lactam antibiotic catabolic process"/>
    <property type="evidence" value="ECO:0007669"/>
    <property type="project" value="InterPro"/>
</dbReference>
<dbReference type="GO" id="GO:0046677">
    <property type="term" value="P:response to antibiotic"/>
    <property type="evidence" value="ECO:0007669"/>
    <property type="project" value="InterPro"/>
</dbReference>
<gene>
    <name evidence="4" type="ORF">GA0070618_0068</name>
</gene>
<dbReference type="SUPFAM" id="SSF56601">
    <property type="entry name" value="beta-lactamase/transpeptidase-like"/>
    <property type="match status" value="1"/>
</dbReference>
<organism evidence="4 5">
    <name type="scientific">Micromonospora echinospora</name>
    <name type="common">Micromonospora purpurea</name>
    <dbReference type="NCBI Taxonomy" id="1877"/>
    <lineage>
        <taxon>Bacteria</taxon>
        <taxon>Bacillati</taxon>
        <taxon>Actinomycetota</taxon>
        <taxon>Actinomycetes</taxon>
        <taxon>Micromonosporales</taxon>
        <taxon>Micromonosporaceae</taxon>
        <taxon>Micromonospora</taxon>
    </lineage>
</organism>
<name>A0A1C4U752_MICEC</name>
<dbReference type="InterPro" id="IPR012338">
    <property type="entry name" value="Beta-lactam/transpept-like"/>
</dbReference>
<dbReference type="Gene3D" id="3.40.710.10">
    <property type="entry name" value="DD-peptidase/beta-lactamase superfamily"/>
    <property type="match status" value="1"/>
</dbReference>
<dbReference type="Proteomes" id="UP000198253">
    <property type="component" value="Chromosome I"/>
</dbReference>
<sequence>MTGDTRSHDEETRLTARMNRRTALGLGTAATAGAVLGNGTPASAEERGVTPTASTPAEAAALVAAAYQQRIAEAGGSWQAYVSVADAAGAPLPAVSDEPNLRLEAYSVNKIAVATAVLDKVDRGLLTLTQRVDVTSAIVVPGGDGIFSLDGAYPSSVTLGHALAALLTVSDDTAVRLCGLVCPAAELNAILVAKGFPNTQVQPVANPNRFYLGTSTPRETHDLLRALVAGTLLSPASTAFLLRQLRSPIAHTDGVRRTMSSDERARIASKGGWYADARCEAGLIFDRAGAPVLTYALFATGQADPGNFGGTHPAVTARAKMGRSFLDAVDGLTGTGTAHRVTRQRPSNGG</sequence>
<dbReference type="AlphaFoldDB" id="A0A1C4U752"/>
<dbReference type="InterPro" id="IPR006311">
    <property type="entry name" value="TAT_signal"/>
</dbReference>
<dbReference type="EMBL" id="LT607413">
    <property type="protein sequence ID" value="SCE67437.1"/>
    <property type="molecule type" value="Genomic_DNA"/>
</dbReference>
<accession>A0A1C4U752</accession>
<dbReference type="InParanoid" id="A0A1C4U752"/>
<dbReference type="PANTHER" id="PTHR35333:SF3">
    <property type="entry name" value="BETA-LACTAMASE-TYPE TRANSPEPTIDASE FOLD CONTAINING PROTEIN"/>
    <property type="match status" value="1"/>
</dbReference>